<dbReference type="GO" id="GO:0016020">
    <property type="term" value="C:membrane"/>
    <property type="evidence" value="ECO:0007669"/>
    <property type="project" value="UniProtKB-SubCell"/>
</dbReference>
<feature type="transmembrane region" description="Helical" evidence="5">
    <location>
        <begin position="128"/>
        <end position="151"/>
    </location>
</feature>
<evidence type="ECO:0000256" key="2">
    <source>
        <dbReference type="ARBA" id="ARBA00022692"/>
    </source>
</evidence>
<comment type="caution">
    <text evidence="6">The sequence shown here is derived from an EMBL/GenBank/DDBJ whole genome shotgun (WGS) entry which is preliminary data.</text>
</comment>
<evidence type="ECO:0000256" key="5">
    <source>
        <dbReference type="RuleBase" id="RU004379"/>
    </source>
</evidence>
<evidence type="ECO:0000256" key="4">
    <source>
        <dbReference type="ARBA" id="ARBA00023136"/>
    </source>
</evidence>
<evidence type="ECO:0000313" key="6">
    <source>
        <dbReference type="EMBL" id="CAD8079978.1"/>
    </source>
</evidence>
<feature type="transmembrane region" description="Helical" evidence="5">
    <location>
        <begin position="187"/>
        <end position="207"/>
    </location>
</feature>
<evidence type="ECO:0008006" key="8">
    <source>
        <dbReference type="Google" id="ProtNLM"/>
    </source>
</evidence>
<accession>A0A8S1MIK0</accession>
<dbReference type="AlphaFoldDB" id="A0A8S1MIK0"/>
<gene>
    <name evidence="6" type="ORF">PSON_ATCC_30995.1.T0400007</name>
</gene>
<feature type="transmembrane region" description="Helical" evidence="5">
    <location>
        <begin position="38"/>
        <end position="56"/>
    </location>
</feature>
<dbReference type="EMBL" id="CAJJDN010000040">
    <property type="protein sequence ID" value="CAD8079978.1"/>
    <property type="molecule type" value="Genomic_DNA"/>
</dbReference>
<reference evidence="6" key="1">
    <citation type="submission" date="2021-01" db="EMBL/GenBank/DDBJ databases">
        <authorList>
            <consortium name="Genoscope - CEA"/>
            <person name="William W."/>
        </authorList>
    </citation>
    <scope>NUCLEOTIDE SEQUENCE</scope>
</reference>
<evidence type="ECO:0000313" key="7">
    <source>
        <dbReference type="Proteomes" id="UP000692954"/>
    </source>
</evidence>
<feature type="transmembrane region" description="Helical" evidence="5">
    <location>
        <begin position="163"/>
        <end position="181"/>
    </location>
</feature>
<evidence type="ECO:0000256" key="3">
    <source>
        <dbReference type="ARBA" id="ARBA00022989"/>
    </source>
</evidence>
<feature type="transmembrane region" description="Helical" evidence="5">
    <location>
        <begin position="68"/>
        <end position="87"/>
    </location>
</feature>
<dbReference type="Pfam" id="PF01027">
    <property type="entry name" value="Bax1-I"/>
    <property type="match status" value="1"/>
</dbReference>
<keyword evidence="2 5" id="KW-0812">Transmembrane</keyword>
<comment type="subcellular location">
    <subcellularLocation>
        <location evidence="1">Membrane</location>
        <topology evidence="1">Multi-pass membrane protein</topology>
    </subcellularLocation>
</comment>
<proteinExistence type="inferred from homology"/>
<dbReference type="PANTHER" id="PTHR23291">
    <property type="entry name" value="BAX INHIBITOR-RELATED"/>
    <property type="match status" value="1"/>
</dbReference>
<organism evidence="6 7">
    <name type="scientific">Paramecium sonneborni</name>
    <dbReference type="NCBI Taxonomy" id="65129"/>
    <lineage>
        <taxon>Eukaryota</taxon>
        <taxon>Sar</taxon>
        <taxon>Alveolata</taxon>
        <taxon>Ciliophora</taxon>
        <taxon>Intramacronucleata</taxon>
        <taxon>Oligohymenophorea</taxon>
        <taxon>Peniculida</taxon>
        <taxon>Parameciidae</taxon>
        <taxon>Paramecium</taxon>
    </lineage>
</organism>
<protein>
    <recommendedName>
        <fullName evidence="8">Transmembrane protein</fullName>
    </recommendedName>
</protein>
<name>A0A8S1MIK0_9CILI</name>
<dbReference type="PANTHER" id="PTHR23291:SF47">
    <property type="entry name" value="TRANSMEMBRANE BAX INHIBITOR MOTIF CONTAINING 7"/>
    <property type="match status" value="1"/>
</dbReference>
<sequence length="247" mass="29166">MEKYSEDKEHLYMVAHLIPDAPEVDNSQDSRLNFIKNVYICFSLQQFFLLLAPNVSIKYSFCWLTEQIWAFLIAIFIAISIICYIQCEKIQARKSPQKYIILFLFTLVESYAISAISCFIVQKLEVGYNFIFLTFNIYIFVVSGLTILIIIQKKYFDFSSKKAMIIPFILTLFFALFVFIIDQTTLYPMLLIIIYNLYIQFDLHLMVGHKKRYQLRQDDFLLGALVLNFDMVPFVLEQLKQTIFCKK</sequence>
<keyword evidence="4 5" id="KW-0472">Membrane</keyword>
<comment type="similarity">
    <text evidence="5">Belongs to the BI1 family.</text>
</comment>
<feature type="transmembrane region" description="Helical" evidence="5">
    <location>
        <begin position="99"/>
        <end position="122"/>
    </location>
</feature>
<keyword evidence="3 5" id="KW-1133">Transmembrane helix</keyword>
<evidence type="ECO:0000256" key="1">
    <source>
        <dbReference type="ARBA" id="ARBA00004141"/>
    </source>
</evidence>
<dbReference type="InterPro" id="IPR006214">
    <property type="entry name" value="Bax_inhibitor_1-related"/>
</dbReference>
<keyword evidence="7" id="KW-1185">Reference proteome</keyword>
<dbReference type="Proteomes" id="UP000692954">
    <property type="component" value="Unassembled WGS sequence"/>
</dbReference>